<reference evidence="1 2" key="1">
    <citation type="submission" date="2022-05" db="EMBL/GenBank/DDBJ databases">
        <authorList>
            <consortium name="Genoscope - CEA"/>
            <person name="William W."/>
        </authorList>
    </citation>
    <scope>NUCLEOTIDE SEQUENCE [LARGE SCALE GENOMIC DNA]</scope>
</reference>
<sequence>VPKEVIARGPRAKLAYENALKTGKVKVYRARIMLLGQDRAGKTSLKKSFLGLPFDPGEESTDGIEVDPSKFEVDIDQVKNWKRTDEKLGVPQFASDLAKMVAMELQEINDEAEEGGNVAKNDEENELEEMLRDVSLFEGTFGKAVEKEADTAVPADVKIDPSLPPAEFTDHLVQLLGSLNLESDTATVEHHMTLDLWDFAGQHLYYASYPVFLSTRAVYMLVYDLSKGSKETAQPCFKQGIRKILLSNPNKETNLENLLSWLVSLNTMCSLKPEVNDKKTKVENLPYCRPPVIIVGTHADKPYQDIKEVELQIQQELSGKDYERHVIRPFFSVDNTQGSADQGVAALQKRMIEVLKQEPYMGEEVPIRWFNFEKVVKALIAKKVYYLNLEQLQDIIQKVCFIEDEDEVATMLDFYHDLGMIVRHRNTVVLRAQWLIEVFRQLITIRSFNEMEPRHSQLWKEMETTGALHMELVDHVFSKCCQQQGLIKEDILNMMEQFGLIVKFITSPTNEMYFVPCQLKTPPEFLCEMELSPSDPCSLYLHFKWGFVPHGLFCQLVSRCAGWYSESGFKETPDFFDGAARFFIGKNSFHQFILLCRKRFIKIILTQPKGSHRERNRASFAETNKVALLVRKFLEETLQTLIRELSWLRNLKCDWCVACPGCLRHKQVCSIHEQKWCTHEDCLCLLKVEGGIPRHCPKRLEMPTLPGLEKWFSLEGNNISVGVD</sequence>
<keyword evidence="2" id="KW-1185">Reference proteome</keyword>
<dbReference type="EMBL" id="CALNXI010000022">
    <property type="protein sequence ID" value="CAH3015332.1"/>
    <property type="molecule type" value="Genomic_DNA"/>
</dbReference>
<dbReference type="Proteomes" id="UP001159427">
    <property type="component" value="Unassembled WGS sequence"/>
</dbReference>
<dbReference type="Pfam" id="PF08477">
    <property type="entry name" value="Roc"/>
    <property type="match status" value="1"/>
</dbReference>
<dbReference type="PANTHER" id="PTHR47508:SF1">
    <property type="entry name" value="NON-SPECIFIC SERINE_THREONINE PROTEIN KINASE"/>
    <property type="match status" value="1"/>
</dbReference>
<dbReference type="InterPro" id="IPR027417">
    <property type="entry name" value="P-loop_NTPase"/>
</dbReference>
<comment type="caution">
    <text evidence="1">The sequence shown here is derived from an EMBL/GenBank/DDBJ whole genome shotgun (WGS) entry which is preliminary data.</text>
</comment>
<dbReference type="Gene3D" id="3.40.50.300">
    <property type="entry name" value="P-loop containing nucleotide triphosphate hydrolases"/>
    <property type="match status" value="1"/>
</dbReference>
<dbReference type="SUPFAM" id="SSF52540">
    <property type="entry name" value="P-loop containing nucleoside triphosphate hydrolases"/>
    <property type="match status" value="1"/>
</dbReference>
<dbReference type="PANTHER" id="PTHR47508">
    <property type="entry name" value="SAM DOMAIN-CONTAINING PROTEIN-RELATED"/>
    <property type="match status" value="1"/>
</dbReference>
<accession>A0ABN8LI57</accession>
<dbReference type="InterPro" id="IPR036388">
    <property type="entry name" value="WH-like_DNA-bd_sf"/>
</dbReference>
<evidence type="ECO:0008006" key="3">
    <source>
        <dbReference type="Google" id="ProtNLM"/>
    </source>
</evidence>
<evidence type="ECO:0000313" key="2">
    <source>
        <dbReference type="Proteomes" id="UP001159427"/>
    </source>
</evidence>
<name>A0ABN8LI57_9CNID</name>
<proteinExistence type="predicted"/>
<dbReference type="Gene3D" id="1.10.10.10">
    <property type="entry name" value="Winged helix-like DNA-binding domain superfamily/Winged helix DNA-binding domain"/>
    <property type="match status" value="1"/>
</dbReference>
<evidence type="ECO:0000313" key="1">
    <source>
        <dbReference type="EMBL" id="CAH3015332.1"/>
    </source>
</evidence>
<feature type="non-terminal residue" evidence="1">
    <location>
        <position position="724"/>
    </location>
</feature>
<gene>
    <name evidence="1" type="ORF">PEVE_00015566</name>
</gene>
<protein>
    <recommendedName>
        <fullName evidence="3">Roc domain-containing protein</fullName>
    </recommendedName>
</protein>
<organism evidence="1 2">
    <name type="scientific">Porites evermanni</name>
    <dbReference type="NCBI Taxonomy" id="104178"/>
    <lineage>
        <taxon>Eukaryota</taxon>
        <taxon>Metazoa</taxon>
        <taxon>Cnidaria</taxon>
        <taxon>Anthozoa</taxon>
        <taxon>Hexacorallia</taxon>
        <taxon>Scleractinia</taxon>
        <taxon>Fungiina</taxon>
        <taxon>Poritidae</taxon>
        <taxon>Porites</taxon>
    </lineage>
</organism>
<feature type="non-terminal residue" evidence="1">
    <location>
        <position position="1"/>
    </location>
</feature>